<dbReference type="Proteomes" id="UP000011016">
    <property type="component" value="Unassembled WGS sequence"/>
</dbReference>
<dbReference type="InterPro" id="IPR000706">
    <property type="entry name" value="AGPR_type-1"/>
</dbReference>
<keyword evidence="4 7" id="KW-0521">NADP</keyword>
<dbReference type="CDD" id="cd24148">
    <property type="entry name" value="AGPR_1_actinobacAGPR_like"/>
    <property type="match status" value="1"/>
</dbReference>
<dbReference type="EC" id="1.2.1.38" evidence="7"/>
<dbReference type="SUPFAM" id="SSF51735">
    <property type="entry name" value="NAD(P)-binding Rossmann-fold domains"/>
    <property type="match status" value="1"/>
</dbReference>
<dbReference type="GO" id="GO:0051287">
    <property type="term" value="F:NAD binding"/>
    <property type="evidence" value="ECO:0007669"/>
    <property type="project" value="InterPro"/>
</dbReference>
<evidence type="ECO:0000256" key="6">
    <source>
        <dbReference type="ARBA" id="ARBA00050557"/>
    </source>
</evidence>
<dbReference type="InterPro" id="IPR036291">
    <property type="entry name" value="NAD(P)-bd_dom_sf"/>
</dbReference>
<evidence type="ECO:0000313" key="13">
    <source>
        <dbReference type="Proteomes" id="UP000011016"/>
    </source>
</evidence>
<evidence type="ECO:0000256" key="4">
    <source>
        <dbReference type="ARBA" id="ARBA00022857"/>
    </source>
</evidence>
<comment type="similarity">
    <text evidence="7">Belongs to the NAGSA dehydrogenase family. Type 1 subfamily.</text>
</comment>
<comment type="caution">
    <text evidence="10">The sequence shown here is derived from an EMBL/GenBank/DDBJ whole genome shotgun (WGS) entry which is preliminary data.</text>
</comment>
<dbReference type="Pfam" id="PF01118">
    <property type="entry name" value="Semialdhyde_dh"/>
    <property type="match status" value="1"/>
</dbReference>
<dbReference type="Gene3D" id="3.40.50.720">
    <property type="entry name" value="NAD(P)-binding Rossmann-like Domain"/>
    <property type="match status" value="1"/>
</dbReference>
<comment type="function">
    <text evidence="7">Catalyzes the NADPH-dependent reduction of N-acetyl-5-glutamyl phosphate to yield N-acetyl-L-glutamate 5-semialdehyde.</text>
</comment>
<dbReference type="UniPathway" id="UPA00068">
    <property type="reaction ID" value="UER00108"/>
</dbReference>
<keyword evidence="7" id="KW-0963">Cytoplasm</keyword>
<evidence type="ECO:0000256" key="2">
    <source>
        <dbReference type="ARBA" id="ARBA00022571"/>
    </source>
</evidence>
<dbReference type="Proteomes" id="UP000006078">
    <property type="component" value="Unassembled WGS sequence"/>
</dbReference>
<comment type="subcellular location">
    <subcellularLocation>
        <location evidence="7">Cytoplasm</location>
    </subcellularLocation>
</comment>
<keyword evidence="5 7" id="KW-0560">Oxidoreductase</keyword>
<dbReference type="InterPro" id="IPR050085">
    <property type="entry name" value="AGPR"/>
</dbReference>
<evidence type="ECO:0000259" key="9">
    <source>
        <dbReference type="SMART" id="SM00859"/>
    </source>
</evidence>
<dbReference type="SUPFAM" id="SSF55347">
    <property type="entry name" value="Glyceraldehyde-3-phosphate dehydrogenase-like, C-terminal domain"/>
    <property type="match status" value="1"/>
</dbReference>
<dbReference type="PANTHER" id="PTHR32338">
    <property type="entry name" value="N-ACETYL-GAMMA-GLUTAMYL-PHOSPHATE REDUCTASE, CHLOROPLASTIC-RELATED-RELATED"/>
    <property type="match status" value="1"/>
</dbReference>
<keyword evidence="2 7" id="KW-0055">Arginine biosynthesis</keyword>
<keyword evidence="12" id="KW-1185">Reference proteome</keyword>
<gene>
    <name evidence="7 10" type="primary">argC</name>
    <name evidence="10" type="ORF">BN46_0733</name>
    <name evidence="11" type="ORF">HMPREF9719_00774</name>
</gene>
<dbReference type="InterPro" id="IPR000534">
    <property type="entry name" value="Semialdehyde_DH_NAD-bd"/>
</dbReference>
<accession>I7KJ95</accession>
<dbReference type="AlphaFoldDB" id="I7KJ95"/>
<feature type="domain" description="Semialdehyde dehydrogenase NAD-binding" evidence="9">
    <location>
        <begin position="4"/>
        <end position="144"/>
    </location>
</feature>
<protein>
    <recommendedName>
        <fullName evidence="7">N-acetyl-gamma-glutamyl-phosphate reductase</fullName>
        <shortName evidence="7">AGPR</shortName>
        <ecNumber evidence="7">1.2.1.38</ecNumber>
    </recommendedName>
    <alternativeName>
        <fullName evidence="7">N-acetyl-glutamate semialdehyde dehydrogenase</fullName>
        <shortName evidence="7">NAGSA dehydrogenase</shortName>
    </alternativeName>
</protein>
<dbReference type="HOGENOM" id="CLU_006384_0_0_11"/>
<reference evidence="11 12" key="2">
    <citation type="submission" date="2012-08" db="EMBL/GenBank/DDBJ databases">
        <title>The Genome Sequence of Turicella otitidis ATCC 51513.</title>
        <authorList>
            <consortium name="The Broad Institute Genome Sequencing Platform"/>
            <person name="Earl A."/>
            <person name="Ward D."/>
            <person name="Feldgarden M."/>
            <person name="Gevers D."/>
            <person name="Huys G."/>
            <person name="Walker B."/>
            <person name="Young S.K."/>
            <person name="Zeng Q."/>
            <person name="Gargeya S."/>
            <person name="Fitzgerald M."/>
            <person name="Haas B."/>
            <person name="Abouelleil A."/>
            <person name="Alvarado L."/>
            <person name="Arachchi H.M."/>
            <person name="Berlin A.M."/>
            <person name="Chapman S.B."/>
            <person name="Goldberg J."/>
            <person name="Griggs A."/>
            <person name="Gujja S."/>
            <person name="Hansen M."/>
            <person name="Howarth C."/>
            <person name="Imamovic A."/>
            <person name="Larimer J."/>
            <person name="McCowen C."/>
            <person name="Montmayeur A."/>
            <person name="Murphy C."/>
            <person name="Neiman D."/>
            <person name="Pearson M."/>
            <person name="Priest M."/>
            <person name="Roberts A."/>
            <person name="Saif S."/>
            <person name="Shea T."/>
            <person name="Sisk P."/>
            <person name="Sykes S."/>
            <person name="Wortman J."/>
            <person name="Nusbaum C."/>
            <person name="Birren B."/>
        </authorList>
    </citation>
    <scope>NUCLEOTIDE SEQUENCE [LARGE SCALE GENOMIC DNA]</scope>
    <source>
        <strain evidence="11 12">ATCC 51513</strain>
    </source>
</reference>
<evidence type="ECO:0000256" key="8">
    <source>
        <dbReference type="PROSITE-ProRule" id="PRU10010"/>
    </source>
</evidence>
<dbReference type="eggNOG" id="COG0002">
    <property type="taxonomic scope" value="Bacteria"/>
</dbReference>
<feature type="active site" evidence="7 8">
    <location>
        <position position="154"/>
    </location>
</feature>
<dbReference type="RefSeq" id="WP_004600664.1">
    <property type="nucleotide sequence ID" value="NZ_HF541866.1"/>
</dbReference>
<evidence type="ECO:0000256" key="5">
    <source>
        <dbReference type="ARBA" id="ARBA00023002"/>
    </source>
</evidence>
<sequence>MSVTVGIAGVTGYAGGEALRLFLGHPALRSGELAIGPLTGKSSAGRPADEVLPAHPQLAGRVVEETSAEALAGCDAVILCLPHAAGAALTGELSEGPDAPLLIDCSADHRLTDPADWAAFYGGEYPGAWTYGLPELPGRREEVRASRAIAVPGCFPTGATLALAPGVAAGLLEPAAAVTSVTGVSGAGKKPSVGLLAGEVIGSLRAYKVAGAHRHTPEIAQNLKAASGRDVAVSFTPVLAPLTRGILTVASAKLSAGATPAALRAAYQEFADAEPFIHLLAEGAQPETQNVVGSNSCHLQVAVDEATGTAVITSVIDNLTKGTAGAAIQCLNLALGQPEDAGLSLSGLAP</sequence>
<dbReference type="InterPro" id="IPR058924">
    <property type="entry name" value="AGPR_dimerisation_dom"/>
</dbReference>
<comment type="catalytic activity">
    <reaction evidence="6 7">
        <text>N-acetyl-L-glutamate 5-semialdehyde + phosphate + NADP(+) = N-acetyl-L-glutamyl 5-phosphate + NADPH + H(+)</text>
        <dbReference type="Rhea" id="RHEA:21588"/>
        <dbReference type="ChEBI" id="CHEBI:15378"/>
        <dbReference type="ChEBI" id="CHEBI:29123"/>
        <dbReference type="ChEBI" id="CHEBI:43474"/>
        <dbReference type="ChEBI" id="CHEBI:57783"/>
        <dbReference type="ChEBI" id="CHEBI:57936"/>
        <dbReference type="ChEBI" id="CHEBI:58349"/>
        <dbReference type="EC" id="1.2.1.38"/>
    </reaction>
</comment>
<dbReference type="SMART" id="SM00859">
    <property type="entry name" value="Semialdhyde_dh"/>
    <property type="match status" value="1"/>
</dbReference>
<dbReference type="NCBIfam" id="TIGR01850">
    <property type="entry name" value="argC"/>
    <property type="match status" value="1"/>
</dbReference>
<evidence type="ECO:0000313" key="11">
    <source>
        <dbReference type="EMBL" id="EJZ82253.1"/>
    </source>
</evidence>
<evidence type="ECO:0000256" key="1">
    <source>
        <dbReference type="ARBA" id="ARBA00004862"/>
    </source>
</evidence>
<dbReference type="EMBL" id="CAJZ01000106">
    <property type="protein sequence ID" value="CCI83465.1"/>
    <property type="molecule type" value="Genomic_DNA"/>
</dbReference>
<dbReference type="CDD" id="cd23934">
    <property type="entry name" value="AGPR_1_C"/>
    <property type="match status" value="1"/>
</dbReference>
<dbReference type="STRING" id="29321.AAV33_09495"/>
<dbReference type="PATRIC" id="fig|883169.3.peg.741"/>
<dbReference type="GO" id="GO:0070401">
    <property type="term" value="F:NADP+ binding"/>
    <property type="evidence" value="ECO:0007669"/>
    <property type="project" value="InterPro"/>
</dbReference>
<dbReference type="PROSITE" id="PS01224">
    <property type="entry name" value="ARGC"/>
    <property type="match status" value="1"/>
</dbReference>
<dbReference type="Gene3D" id="3.30.360.10">
    <property type="entry name" value="Dihydrodipicolinate Reductase, domain 2"/>
    <property type="match status" value="1"/>
</dbReference>
<dbReference type="FunFam" id="3.30.360.10:FF:000014">
    <property type="entry name" value="N-acetyl-gamma-glutamyl-phosphate reductase"/>
    <property type="match status" value="1"/>
</dbReference>
<dbReference type="GO" id="GO:0006526">
    <property type="term" value="P:L-arginine biosynthetic process"/>
    <property type="evidence" value="ECO:0007669"/>
    <property type="project" value="UniProtKB-UniRule"/>
</dbReference>
<name>I7KJ95_9CORY</name>
<keyword evidence="3 7" id="KW-0028">Amino-acid biosynthesis</keyword>
<dbReference type="EMBL" id="AHAE01000036">
    <property type="protein sequence ID" value="EJZ82253.1"/>
    <property type="molecule type" value="Genomic_DNA"/>
</dbReference>
<dbReference type="GO" id="GO:0005737">
    <property type="term" value="C:cytoplasm"/>
    <property type="evidence" value="ECO:0007669"/>
    <property type="project" value="UniProtKB-SubCell"/>
</dbReference>
<evidence type="ECO:0000313" key="12">
    <source>
        <dbReference type="Proteomes" id="UP000006078"/>
    </source>
</evidence>
<dbReference type="OrthoDB" id="9801289at2"/>
<evidence type="ECO:0000256" key="3">
    <source>
        <dbReference type="ARBA" id="ARBA00022605"/>
    </source>
</evidence>
<dbReference type="Pfam" id="PF22698">
    <property type="entry name" value="Semialdhyde_dhC_1"/>
    <property type="match status" value="1"/>
</dbReference>
<evidence type="ECO:0000313" key="10">
    <source>
        <dbReference type="EMBL" id="CCI83465.1"/>
    </source>
</evidence>
<reference evidence="10 13" key="1">
    <citation type="journal article" date="2012" name="J. Bacteriol.">
        <title>Draft Genome Sequence of Turicella otitidis ATCC 51513, Isolated from Middle Ear Fluid from a Child with Otitis Media.</title>
        <authorList>
            <person name="Brinkrolf K."/>
            <person name="Schneider J."/>
            <person name="Knecht M."/>
            <person name="Ruckert C."/>
            <person name="Tauch A."/>
        </authorList>
    </citation>
    <scope>NUCLEOTIDE SEQUENCE [LARGE SCALE GENOMIC DNA]</scope>
    <source>
        <strain evidence="10 13">ATCC 51513</strain>
    </source>
</reference>
<dbReference type="HAMAP" id="MF_00150">
    <property type="entry name" value="ArgC_type1"/>
    <property type="match status" value="1"/>
</dbReference>
<dbReference type="GO" id="GO:0003942">
    <property type="term" value="F:N-acetyl-gamma-glutamyl-phosphate reductase activity"/>
    <property type="evidence" value="ECO:0007669"/>
    <property type="project" value="UniProtKB-UniRule"/>
</dbReference>
<dbReference type="PANTHER" id="PTHR32338:SF10">
    <property type="entry name" value="N-ACETYL-GAMMA-GLUTAMYL-PHOSPHATE REDUCTASE, CHLOROPLASTIC-RELATED"/>
    <property type="match status" value="1"/>
</dbReference>
<evidence type="ECO:0000256" key="7">
    <source>
        <dbReference type="HAMAP-Rule" id="MF_00150"/>
    </source>
</evidence>
<dbReference type="InterPro" id="IPR023013">
    <property type="entry name" value="AGPR_AS"/>
</dbReference>
<comment type="pathway">
    <text evidence="1 7">Amino-acid biosynthesis; L-arginine biosynthesis; N(2)-acetyl-L-ornithine from L-glutamate: step 3/4.</text>
</comment>
<organism evidence="10 13">
    <name type="scientific">Corynebacterium otitidis ATCC 51513</name>
    <dbReference type="NCBI Taxonomy" id="883169"/>
    <lineage>
        <taxon>Bacteria</taxon>
        <taxon>Bacillati</taxon>
        <taxon>Actinomycetota</taxon>
        <taxon>Actinomycetes</taxon>
        <taxon>Mycobacteriales</taxon>
        <taxon>Corynebacteriaceae</taxon>
        <taxon>Corynebacterium</taxon>
    </lineage>
</organism>
<proteinExistence type="inferred from homology"/>